<evidence type="ECO:0008006" key="3">
    <source>
        <dbReference type="Google" id="ProtNLM"/>
    </source>
</evidence>
<keyword evidence="2" id="KW-1185">Reference proteome</keyword>
<evidence type="ECO:0000313" key="2">
    <source>
        <dbReference type="Proteomes" id="UP000050525"/>
    </source>
</evidence>
<organism evidence="1 2">
    <name type="scientific">Alligator mississippiensis</name>
    <name type="common">American alligator</name>
    <dbReference type="NCBI Taxonomy" id="8496"/>
    <lineage>
        <taxon>Eukaryota</taxon>
        <taxon>Metazoa</taxon>
        <taxon>Chordata</taxon>
        <taxon>Craniata</taxon>
        <taxon>Vertebrata</taxon>
        <taxon>Euteleostomi</taxon>
        <taxon>Archelosauria</taxon>
        <taxon>Archosauria</taxon>
        <taxon>Crocodylia</taxon>
        <taxon>Alligatoridae</taxon>
        <taxon>Alligatorinae</taxon>
        <taxon>Alligator</taxon>
    </lineage>
</organism>
<protein>
    <recommendedName>
        <fullName evidence="3">Testis expressed 47</fullName>
    </recommendedName>
</protein>
<dbReference type="eggNOG" id="ENOG502RYKR">
    <property type="taxonomic scope" value="Eukaryota"/>
</dbReference>
<dbReference type="PANTHER" id="PTHR34035">
    <property type="entry name" value="TESTIS-EXPRESSED PROTEIN 47"/>
    <property type="match status" value="1"/>
</dbReference>
<gene>
    <name evidence="1" type="ORF">Y1Q_0022334</name>
</gene>
<dbReference type="Proteomes" id="UP000050525">
    <property type="component" value="Unassembled WGS sequence"/>
</dbReference>
<proteinExistence type="predicted"/>
<dbReference type="KEGG" id="amj:102560250"/>
<dbReference type="AlphaFoldDB" id="A0A151NXF5"/>
<accession>A0A151NXF5</accession>
<dbReference type="PANTHER" id="PTHR34035:SF1">
    <property type="entry name" value="TESTIS-EXPRESSED PROTEIN 47"/>
    <property type="match status" value="1"/>
</dbReference>
<comment type="caution">
    <text evidence="1">The sequence shown here is derived from an EMBL/GenBank/DDBJ whole genome shotgun (WGS) entry which is preliminary data.</text>
</comment>
<evidence type="ECO:0000313" key="1">
    <source>
        <dbReference type="EMBL" id="KYO41095.1"/>
    </source>
</evidence>
<dbReference type="Pfam" id="PF24787">
    <property type="entry name" value="TEX47"/>
    <property type="match status" value="1"/>
</dbReference>
<dbReference type="OrthoDB" id="548795at2759"/>
<sequence>MSGAHLALRKASGRAPSLVPTLLPRSTLLGALEERRRAQLKKFLLHRLFFVARLPEGADGGEVTGYHERLFQNILKYHLGEPVSGLLLLYPNSILHIVESSSGTIYRILHDLASLRSQGPSALLQEIKILVVSHNIPTKLFLQWYVTMVTPPVTYLEDVTQSQSTEEVVTECLTLLLKLGAYISKTFKVSSKALGNNLHTLVPNLLIPAETINYLCNAKDCLSPEEFLKMYKDPLQPAMDSETVWPTPGHLFA</sequence>
<dbReference type="EMBL" id="AKHW03001697">
    <property type="protein sequence ID" value="KYO41095.1"/>
    <property type="molecule type" value="Genomic_DNA"/>
</dbReference>
<reference evidence="1 2" key="1">
    <citation type="journal article" date="2012" name="Genome Biol.">
        <title>Sequencing three crocodilian genomes to illuminate the evolution of archosaurs and amniotes.</title>
        <authorList>
            <person name="St John J.A."/>
            <person name="Braun E.L."/>
            <person name="Isberg S.R."/>
            <person name="Miles L.G."/>
            <person name="Chong A.Y."/>
            <person name="Gongora J."/>
            <person name="Dalzell P."/>
            <person name="Moran C."/>
            <person name="Bed'hom B."/>
            <person name="Abzhanov A."/>
            <person name="Burgess S.C."/>
            <person name="Cooksey A.M."/>
            <person name="Castoe T.A."/>
            <person name="Crawford N.G."/>
            <person name="Densmore L.D."/>
            <person name="Drew J.C."/>
            <person name="Edwards S.V."/>
            <person name="Faircloth B.C."/>
            <person name="Fujita M.K."/>
            <person name="Greenwold M.J."/>
            <person name="Hoffmann F.G."/>
            <person name="Howard J.M."/>
            <person name="Iguchi T."/>
            <person name="Janes D.E."/>
            <person name="Khan S.Y."/>
            <person name="Kohno S."/>
            <person name="de Koning A.J."/>
            <person name="Lance S.L."/>
            <person name="McCarthy F.M."/>
            <person name="McCormack J.E."/>
            <person name="Merchant M.E."/>
            <person name="Peterson D.G."/>
            <person name="Pollock D.D."/>
            <person name="Pourmand N."/>
            <person name="Raney B.J."/>
            <person name="Roessler K.A."/>
            <person name="Sanford J.R."/>
            <person name="Sawyer R.H."/>
            <person name="Schmidt C.J."/>
            <person name="Triplett E.W."/>
            <person name="Tuberville T.D."/>
            <person name="Venegas-Anaya M."/>
            <person name="Howard J.T."/>
            <person name="Jarvis E.D."/>
            <person name="Guillette L.J.Jr."/>
            <person name="Glenn T.C."/>
            <person name="Green R.E."/>
            <person name="Ray D.A."/>
        </authorList>
    </citation>
    <scope>NUCLEOTIDE SEQUENCE [LARGE SCALE GENOMIC DNA]</scope>
    <source>
        <strain evidence="1">KSC_2009_1</strain>
    </source>
</reference>
<dbReference type="PhylomeDB" id="A0A151NXF5"/>
<dbReference type="InterPro" id="IPR055308">
    <property type="entry name" value="TEX47-like"/>
</dbReference>
<name>A0A151NXF5_ALLMI</name>